<feature type="transmembrane region" description="Helical" evidence="9">
    <location>
        <begin position="216"/>
        <end position="237"/>
    </location>
</feature>
<feature type="transmembrane region" description="Helical" evidence="9">
    <location>
        <begin position="325"/>
        <end position="346"/>
    </location>
</feature>
<evidence type="ECO:0000313" key="11">
    <source>
        <dbReference type="Proteomes" id="UP001497497"/>
    </source>
</evidence>
<feature type="binding site" evidence="6">
    <location>
        <position position="299"/>
    </location>
    <ligand>
        <name>Na(+)</name>
        <dbReference type="ChEBI" id="CHEBI:29101"/>
        <label>1</label>
    </ligand>
</feature>
<keyword evidence="11" id="KW-1185">Reference proteome</keyword>
<feature type="transmembrane region" description="Helical" evidence="9">
    <location>
        <begin position="521"/>
        <end position="544"/>
    </location>
</feature>
<evidence type="ECO:0000256" key="1">
    <source>
        <dbReference type="ARBA" id="ARBA00004141"/>
    </source>
</evidence>
<dbReference type="PROSITE" id="PS00754">
    <property type="entry name" value="NA_NEUROTRAN_SYMP_2"/>
    <property type="match status" value="1"/>
</dbReference>
<dbReference type="SUPFAM" id="SSF161070">
    <property type="entry name" value="SNF-like"/>
    <property type="match status" value="1"/>
</dbReference>
<keyword evidence="5 9" id="KW-0472">Membrane</keyword>
<feature type="transmembrane region" description="Helical" evidence="9">
    <location>
        <begin position="608"/>
        <end position="633"/>
    </location>
</feature>
<evidence type="ECO:0000313" key="10">
    <source>
        <dbReference type="EMBL" id="CAL1541962.1"/>
    </source>
</evidence>
<feature type="compositionally biased region" description="Basic and acidic residues" evidence="8">
    <location>
        <begin position="669"/>
        <end position="689"/>
    </location>
</feature>
<reference evidence="10 11" key="1">
    <citation type="submission" date="2024-04" db="EMBL/GenBank/DDBJ databases">
        <authorList>
            <consortium name="Genoscope - CEA"/>
            <person name="William W."/>
        </authorList>
    </citation>
    <scope>NUCLEOTIDE SEQUENCE [LARGE SCALE GENOMIC DNA]</scope>
</reference>
<evidence type="ECO:0000256" key="6">
    <source>
        <dbReference type="PIRSR" id="PIRSR600175-1"/>
    </source>
</evidence>
<dbReference type="GO" id="GO:0046872">
    <property type="term" value="F:metal ion binding"/>
    <property type="evidence" value="ECO:0007669"/>
    <property type="project" value="UniProtKB-KW"/>
</dbReference>
<evidence type="ECO:0000256" key="8">
    <source>
        <dbReference type="SAM" id="MobiDB-lite"/>
    </source>
</evidence>
<keyword evidence="3 7" id="KW-0812">Transmembrane</keyword>
<evidence type="ECO:0000256" key="5">
    <source>
        <dbReference type="ARBA" id="ARBA00023136"/>
    </source>
</evidence>
<keyword evidence="7" id="KW-0769">Symport</keyword>
<dbReference type="EMBL" id="CAXITT010000462">
    <property type="protein sequence ID" value="CAL1541962.1"/>
    <property type="molecule type" value="Genomic_DNA"/>
</dbReference>
<evidence type="ECO:0000256" key="4">
    <source>
        <dbReference type="ARBA" id="ARBA00022989"/>
    </source>
</evidence>
<dbReference type="PRINTS" id="PR00176">
    <property type="entry name" value="NANEUSMPORT"/>
</dbReference>
<evidence type="ECO:0000256" key="2">
    <source>
        <dbReference type="ARBA" id="ARBA00022448"/>
    </source>
</evidence>
<comment type="subcellular location">
    <subcellularLocation>
        <location evidence="1">Membrane</location>
        <topology evidence="1">Multi-pass membrane protein</topology>
    </subcellularLocation>
</comment>
<name>A0AAV2I5K2_LYMST</name>
<dbReference type="PANTHER" id="PTHR11616:SF182">
    <property type="entry name" value="TRANSPORTER"/>
    <property type="match status" value="1"/>
</dbReference>
<feature type="transmembrane region" description="Helical" evidence="9">
    <location>
        <begin position="249"/>
        <end position="272"/>
    </location>
</feature>
<feature type="transmembrane region" description="Helical" evidence="9">
    <location>
        <begin position="57"/>
        <end position="76"/>
    </location>
</feature>
<keyword evidence="4 9" id="KW-1133">Transmembrane helix</keyword>
<dbReference type="AlphaFoldDB" id="A0AAV2I5K2"/>
<dbReference type="Proteomes" id="UP001497497">
    <property type="component" value="Unassembled WGS sequence"/>
</dbReference>
<feature type="binding site" evidence="6">
    <location>
        <position position="68"/>
    </location>
    <ligand>
        <name>Na(+)</name>
        <dbReference type="ChEBI" id="CHEBI:29101"/>
        <label>1</label>
    </ligand>
</feature>
<dbReference type="GO" id="GO:0005886">
    <property type="term" value="C:plasma membrane"/>
    <property type="evidence" value="ECO:0007669"/>
    <property type="project" value="TreeGrafter"/>
</dbReference>
<comment type="caution">
    <text evidence="10">The sequence shown here is derived from an EMBL/GenBank/DDBJ whole genome shotgun (WGS) entry which is preliminary data.</text>
</comment>
<evidence type="ECO:0000256" key="9">
    <source>
        <dbReference type="SAM" id="Phobius"/>
    </source>
</evidence>
<sequence>MNNSSTEGASTKAPLNAEAAERGGGDIGGILAPEMIRLTGLKDEIESKTRVAWDSKVQYLFMVISYAVGLGNVWRFPYLTQMHGGGAFLLPYLIMLFVEGMPLLYLELAIGQRLRMGCVGVWNEVHPLIGGLGLASVVTSFLIAIYYNAIIMWCFFYLFHSFQSPLPWSECPTYTSRDNRTVVVEECELSGPSSYFWYRRALDISPGIGDIGGIKWKILLCHILSWIVVFLCICKGIKSSGKVVYFTATFPYIVLIIFFVRGITLEGAVHGLVHMFTPKMDQLLDVNCWLDAAAQIFFSFGLAFGGLIAFSSYNPMKNDVQKDAVIIGITNWATAIFACTVIFSVIGFKATVMYDHCIDNNIKILGEMCGNLNYSSTLCAGHNSSTDISRDVYQQLFEGNQTAFKNITAKPLRECSLEDDLNKGVEGTGLAFIIFTQAINEFGPSAPFWSIVFFVMLLSLGLGSEFGTIEGVTTSLYDLEVFPWMKKKWLVSGLLCLVMCLVGLLFVTGSGSYWVALFDTFAGSFPLILIALFECIAVGWIFGVNRFCDEVKYMIGYKPNYFWRATWTVIAPLSIIALLLGTIVTMFSKPITYKAYSAQTTLMTDLPYPWYASLVCGLLVFISILWIPVVAILRKIGILHYDHAKKLASDLQRATISTTRFLGSQMSTRSEDRDSGHNSDEDHNVNKGPERPIEFYIEDIMTASSHNTARETNV</sequence>
<feature type="binding site" evidence="6">
    <location>
        <position position="67"/>
    </location>
    <ligand>
        <name>Na(+)</name>
        <dbReference type="ChEBI" id="CHEBI:29101"/>
        <label>1</label>
    </ligand>
</feature>
<dbReference type="GO" id="GO:0035725">
    <property type="term" value="P:sodium ion transmembrane transport"/>
    <property type="evidence" value="ECO:0007669"/>
    <property type="project" value="TreeGrafter"/>
</dbReference>
<dbReference type="PROSITE" id="PS50267">
    <property type="entry name" value="NA_NEUROTRAN_SYMP_3"/>
    <property type="match status" value="1"/>
</dbReference>
<feature type="binding site" evidence="6">
    <location>
        <position position="464"/>
    </location>
    <ligand>
        <name>Na(+)</name>
        <dbReference type="ChEBI" id="CHEBI:29101"/>
        <label>1</label>
    </ligand>
</feature>
<feature type="binding site" evidence="6">
    <location>
        <position position="460"/>
    </location>
    <ligand>
        <name>Na(+)</name>
        <dbReference type="ChEBI" id="CHEBI:29101"/>
        <label>1</label>
    </ligand>
</feature>
<dbReference type="InterPro" id="IPR000175">
    <property type="entry name" value="Na/ntran_symport"/>
</dbReference>
<evidence type="ECO:0000256" key="7">
    <source>
        <dbReference type="RuleBase" id="RU003732"/>
    </source>
</evidence>
<feature type="transmembrane region" description="Helical" evidence="9">
    <location>
        <begin position="292"/>
        <end position="313"/>
    </location>
</feature>
<comment type="similarity">
    <text evidence="7">Belongs to the sodium:neurotransmitter symporter (SNF) (TC 2.A.22) family.</text>
</comment>
<proteinExistence type="inferred from homology"/>
<evidence type="ECO:0000256" key="3">
    <source>
        <dbReference type="ARBA" id="ARBA00022692"/>
    </source>
</evidence>
<accession>A0AAV2I5K2</accession>
<keyword evidence="6" id="KW-0915">Sodium</keyword>
<gene>
    <name evidence="10" type="ORF">GSLYS_00015568001</name>
</gene>
<dbReference type="PANTHER" id="PTHR11616">
    <property type="entry name" value="SODIUM/CHLORIDE DEPENDENT TRANSPORTER"/>
    <property type="match status" value="1"/>
</dbReference>
<feature type="transmembrane region" description="Helical" evidence="9">
    <location>
        <begin position="489"/>
        <end position="515"/>
    </location>
</feature>
<dbReference type="PROSITE" id="PS00610">
    <property type="entry name" value="NA_NEUROTRAN_SYMP_1"/>
    <property type="match status" value="1"/>
</dbReference>
<protein>
    <recommendedName>
        <fullName evidence="7">Transporter</fullName>
    </recommendedName>
</protein>
<dbReference type="GO" id="GO:0015293">
    <property type="term" value="F:symporter activity"/>
    <property type="evidence" value="ECO:0007669"/>
    <property type="project" value="UniProtKB-KW"/>
</dbReference>
<dbReference type="GO" id="GO:0006865">
    <property type="term" value="P:amino acid transport"/>
    <property type="evidence" value="ECO:0007669"/>
    <property type="project" value="TreeGrafter"/>
</dbReference>
<keyword evidence="6" id="KW-0479">Metal-binding</keyword>
<dbReference type="Pfam" id="PF00209">
    <property type="entry name" value="SNF"/>
    <property type="match status" value="1"/>
</dbReference>
<organism evidence="10 11">
    <name type="scientific">Lymnaea stagnalis</name>
    <name type="common">Great pond snail</name>
    <name type="synonym">Helix stagnalis</name>
    <dbReference type="NCBI Taxonomy" id="6523"/>
    <lineage>
        <taxon>Eukaryota</taxon>
        <taxon>Metazoa</taxon>
        <taxon>Spiralia</taxon>
        <taxon>Lophotrochozoa</taxon>
        <taxon>Mollusca</taxon>
        <taxon>Gastropoda</taxon>
        <taxon>Heterobranchia</taxon>
        <taxon>Euthyneura</taxon>
        <taxon>Panpulmonata</taxon>
        <taxon>Hygrophila</taxon>
        <taxon>Lymnaeoidea</taxon>
        <taxon>Lymnaeidae</taxon>
        <taxon>Lymnaea</taxon>
    </lineage>
</organism>
<feature type="transmembrane region" description="Helical" evidence="9">
    <location>
        <begin position="565"/>
        <end position="588"/>
    </location>
</feature>
<feature type="transmembrane region" description="Helical" evidence="9">
    <location>
        <begin position="448"/>
        <end position="468"/>
    </location>
</feature>
<feature type="transmembrane region" description="Helical" evidence="9">
    <location>
        <begin position="88"/>
        <end position="110"/>
    </location>
</feature>
<dbReference type="InterPro" id="IPR037272">
    <property type="entry name" value="SNS_sf"/>
</dbReference>
<feature type="transmembrane region" description="Helical" evidence="9">
    <location>
        <begin position="131"/>
        <end position="159"/>
    </location>
</feature>
<keyword evidence="2 7" id="KW-0813">Transport</keyword>
<feature type="binding site" evidence="6">
    <location>
        <position position="72"/>
    </location>
    <ligand>
        <name>Na(+)</name>
        <dbReference type="ChEBI" id="CHEBI:29101"/>
        <label>1</label>
    </ligand>
</feature>
<feature type="region of interest" description="Disordered" evidence="8">
    <location>
        <begin position="663"/>
        <end position="689"/>
    </location>
</feature>
<feature type="binding site" evidence="6">
    <location>
        <position position="331"/>
    </location>
    <ligand>
        <name>Na(+)</name>
        <dbReference type="ChEBI" id="CHEBI:29101"/>
        <label>1</label>
    </ligand>
</feature>